<sequence>MNVFQEVVFSNSATKENKFNKSIESELACADVFLTIAEREGIEMARAELALAKAKDKLNQLRKNQLGI</sequence>
<dbReference type="EMBL" id="UGHF01000001">
    <property type="protein sequence ID" value="STO60301.1"/>
    <property type="molecule type" value="Genomic_DNA"/>
</dbReference>
<feature type="coiled-coil region" evidence="1">
    <location>
        <begin position="37"/>
        <end position="64"/>
    </location>
</feature>
<dbReference type="Proteomes" id="UP000254329">
    <property type="component" value="Unassembled WGS sequence"/>
</dbReference>
<organism evidence="2 3">
    <name type="scientific">Canicola haemoglobinophilus</name>
    <dbReference type="NCBI Taxonomy" id="733"/>
    <lineage>
        <taxon>Bacteria</taxon>
        <taxon>Pseudomonadati</taxon>
        <taxon>Pseudomonadota</taxon>
        <taxon>Gammaproteobacteria</taxon>
        <taxon>Pasteurellales</taxon>
        <taxon>Pasteurellaceae</taxon>
        <taxon>Canicola</taxon>
    </lineage>
</organism>
<gene>
    <name evidence="2" type="ORF">NCTC1659_01588</name>
</gene>
<accession>A0A1V4B1N2</accession>
<proteinExistence type="predicted"/>
<dbReference type="RefSeq" id="WP_078218258.1">
    <property type="nucleotide sequence ID" value="NZ_MUXZ01000011.1"/>
</dbReference>
<reference evidence="2 3" key="1">
    <citation type="submission" date="2018-06" db="EMBL/GenBank/DDBJ databases">
        <authorList>
            <consortium name="Pathogen Informatics"/>
            <person name="Doyle S."/>
        </authorList>
    </citation>
    <scope>NUCLEOTIDE SEQUENCE [LARGE SCALE GENOMIC DNA]</scope>
    <source>
        <strain evidence="2 3">NCTC1659</strain>
    </source>
</reference>
<dbReference type="STRING" id="733.B0186_04825"/>
<dbReference type="AlphaFoldDB" id="A0A1V4B1N2"/>
<evidence type="ECO:0000313" key="3">
    <source>
        <dbReference type="Proteomes" id="UP000254329"/>
    </source>
</evidence>
<keyword evidence="1" id="KW-0175">Coiled coil</keyword>
<protein>
    <submittedName>
        <fullName evidence="2">Uncharacterized protein</fullName>
    </submittedName>
</protein>
<keyword evidence="3" id="KW-1185">Reference proteome</keyword>
<evidence type="ECO:0000256" key="1">
    <source>
        <dbReference type="SAM" id="Coils"/>
    </source>
</evidence>
<name>A0A1V4B1N2_9PAST</name>
<evidence type="ECO:0000313" key="2">
    <source>
        <dbReference type="EMBL" id="STO60301.1"/>
    </source>
</evidence>